<dbReference type="Gene3D" id="3.30.2350.10">
    <property type="entry name" value="Pseudouridine synthase"/>
    <property type="match status" value="1"/>
</dbReference>
<protein>
    <recommendedName>
        <fullName evidence="4">Pseudouridine synthase</fullName>
        <ecNumber evidence="4">5.4.99.-</ecNumber>
    </recommendedName>
</protein>
<comment type="similarity">
    <text evidence="1 4">Belongs to the pseudouridine synthase RsuA family.</text>
</comment>
<comment type="caution">
    <text evidence="7">The sequence shown here is derived from an EMBL/GenBank/DDBJ whole genome shotgun (WGS) entry which is preliminary data.</text>
</comment>
<dbReference type="EMBL" id="PXYT01000001">
    <property type="protein sequence ID" value="PSR31763.1"/>
    <property type="molecule type" value="Genomic_DNA"/>
</dbReference>
<proteinExistence type="inferred from homology"/>
<organism evidence="7 8">
    <name type="scientific">Sulfobacillus benefaciens</name>
    <dbReference type="NCBI Taxonomy" id="453960"/>
    <lineage>
        <taxon>Bacteria</taxon>
        <taxon>Bacillati</taxon>
        <taxon>Bacillota</taxon>
        <taxon>Clostridia</taxon>
        <taxon>Eubacteriales</taxon>
        <taxon>Clostridiales Family XVII. Incertae Sedis</taxon>
        <taxon>Sulfobacillus</taxon>
    </lineage>
</organism>
<sequence length="295" mass="33440">MKSRLQKVMAQAGLCSRREAETWISSGRVTINGRPAVLGQVADTDVDKIAIDGRPLQMRLQRVYLILNKPRGYTTSLKDRHAEHLISELIPSKFGRVFPVGRLDKETSGLMVLTNDGLLAHHLMHPSYAVPKVYEAWVEGVPRRAHLARLTRGIQLDDGYSHPRDVRVIRTESNRTLFSLTLTEGRKREVRRIFESIGHPVISLKRVAFGSLTLGGLGEGDIRPLTHREVKELYTLVEQPQRKNSKNRRDDRSSEYTQSRFTARGVKYPGRAAISTRQSGHTVGNTRRNSGRDYR</sequence>
<dbReference type="PROSITE" id="PS01149">
    <property type="entry name" value="PSI_RSU"/>
    <property type="match status" value="1"/>
</dbReference>
<dbReference type="Gene3D" id="3.10.290.10">
    <property type="entry name" value="RNA-binding S4 domain"/>
    <property type="match status" value="1"/>
</dbReference>
<evidence type="ECO:0000256" key="1">
    <source>
        <dbReference type="ARBA" id="ARBA00008348"/>
    </source>
</evidence>
<evidence type="ECO:0000256" key="5">
    <source>
        <dbReference type="SAM" id="MobiDB-lite"/>
    </source>
</evidence>
<dbReference type="PANTHER" id="PTHR47683:SF2">
    <property type="entry name" value="RNA-BINDING S4 DOMAIN-CONTAINING PROTEIN"/>
    <property type="match status" value="1"/>
</dbReference>
<dbReference type="SMART" id="SM00363">
    <property type="entry name" value="S4"/>
    <property type="match status" value="1"/>
</dbReference>
<dbReference type="InterPro" id="IPR050343">
    <property type="entry name" value="RsuA_PseudoU_synthase"/>
</dbReference>
<evidence type="ECO:0000313" key="7">
    <source>
        <dbReference type="EMBL" id="PSR31763.1"/>
    </source>
</evidence>
<dbReference type="AlphaFoldDB" id="A0A2T2XB61"/>
<feature type="region of interest" description="Disordered" evidence="5">
    <location>
        <begin position="238"/>
        <end position="295"/>
    </location>
</feature>
<keyword evidence="2 4" id="KW-0413">Isomerase</keyword>
<dbReference type="SUPFAM" id="SSF55174">
    <property type="entry name" value="Alpha-L RNA-binding motif"/>
    <property type="match status" value="1"/>
</dbReference>
<evidence type="ECO:0000256" key="2">
    <source>
        <dbReference type="ARBA" id="ARBA00023235"/>
    </source>
</evidence>
<dbReference type="InterPro" id="IPR020103">
    <property type="entry name" value="PsdUridine_synth_cat_dom_sf"/>
</dbReference>
<dbReference type="Pfam" id="PF00849">
    <property type="entry name" value="PseudoU_synth_2"/>
    <property type="match status" value="1"/>
</dbReference>
<dbReference type="InterPro" id="IPR002942">
    <property type="entry name" value="S4_RNA-bd"/>
</dbReference>
<dbReference type="NCBIfam" id="TIGR00093">
    <property type="entry name" value="pseudouridine synthase"/>
    <property type="match status" value="1"/>
</dbReference>
<dbReference type="InterPro" id="IPR036986">
    <property type="entry name" value="S4_RNA-bd_sf"/>
</dbReference>
<dbReference type="PANTHER" id="PTHR47683">
    <property type="entry name" value="PSEUDOURIDINE SYNTHASE FAMILY PROTEIN-RELATED"/>
    <property type="match status" value="1"/>
</dbReference>
<dbReference type="FunFam" id="3.10.290.10:FF:000003">
    <property type="entry name" value="Pseudouridine synthase"/>
    <property type="match status" value="1"/>
</dbReference>
<name>A0A2T2XB61_9FIRM</name>
<evidence type="ECO:0000313" key="8">
    <source>
        <dbReference type="Proteomes" id="UP000242699"/>
    </source>
</evidence>
<feature type="domain" description="RNA-binding S4" evidence="6">
    <location>
        <begin position="3"/>
        <end position="66"/>
    </location>
</feature>
<dbReference type="Proteomes" id="UP000242699">
    <property type="component" value="Unassembled WGS sequence"/>
</dbReference>
<dbReference type="CDD" id="cd02870">
    <property type="entry name" value="PseudoU_synth_RsuA_like"/>
    <property type="match status" value="1"/>
</dbReference>
<dbReference type="GO" id="GO:0120159">
    <property type="term" value="F:rRNA pseudouridine synthase activity"/>
    <property type="evidence" value="ECO:0007669"/>
    <property type="project" value="UniProtKB-ARBA"/>
</dbReference>
<evidence type="ECO:0000259" key="6">
    <source>
        <dbReference type="SMART" id="SM00363"/>
    </source>
</evidence>
<dbReference type="InterPro" id="IPR000748">
    <property type="entry name" value="PsdUridine_synth_RsuA/RluB/E/F"/>
</dbReference>
<evidence type="ECO:0000256" key="4">
    <source>
        <dbReference type="RuleBase" id="RU003887"/>
    </source>
</evidence>
<dbReference type="Pfam" id="PF01479">
    <property type="entry name" value="S4"/>
    <property type="match status" value="1"/>
</dbReference>
<dbReference type="EC" id="5.4.99.-" evidence="4"/>
<reference evidence="7 8" key="1">
    <citation type="journal article" date="2014" name="BMC Genomics">
        <title>Comparison of environmental and isolate Sulfobacillus genomes reveals diverse carbon, sulfur, nitrogen, and hydrogen metabolisms.</title>
        <authorList>
            <person name="Justice N.B."/>
            <person name="Norman A."/>
            <person name="Brown C.T."/>
            <person name="Singh A."/>
            <person name="Thomas B.C."/>
            <person name="Banfield J.F."/>
        </authorList>
    </citation>
    <scope>NUCLEOTIDE SEQUENCE [LARGE SCALE GENOMIC DNA]</scope>
    <source>
        <strain evidence="7">AMDSBA1</strain>
    </source>
</reference>
<evidence type="ECO:0000256" key="3">
    <source>
        <dbReference type="PROSITE-ProRule" id="PRU00182"/>
    </source>
</evidence>
<feature type="compositionally biased region" description="Polar residues" evidence="5">
    <location>
        <begin position="275"/>
        <end position="288"/>
    </location>
</feature>
<keyword evidence="3" id="KW-0694">RNA-binding</keyword>
<dbReference type="InterPro" id="IPR006145">
    <property type="entry name" value="PsdUridine_synth_RsuA/RluA"/>
</dbReference>
<dbReference type="GO" id="GO:0000455">
    <property type="term" value="P:enzyme-directed rRNA pseudouridine synthesis"/>
    <property type="evidence" value="ECO:0007669"/>
    <property type="project" value="UniProtKB-ARBA"/>
</dbReference>
<dbReference type="SUPFAM" id="SSF55120">
    <property type="entry name" value="Pseudouridine synthase"/>
    <property type="match status" value="1"/>
</dbReference>
<gene>
    <name evidence="7" type="ORF">C7B43_00630</name>
</gene>
<dbReference type="CDD" id="cd00165">
    <property type="entry name" value="S4"/>
    <property type="match status" value="1"/>
</dbReference>
<dbReference type="InterPro" id="IPR018496">
    <property type="entry name" value="PsdUridine_synth_RsuA/RluB_CS"/>
</dbReference>
<dbReference type="GO" id="GO:0003723">
    <property type="term" value="F:RNA binding"/>
    <property type="evidence" value="ECO:0007669"/>
    <property type="project" value="UniProtKB-KW"/>
</dbReference>
<accession>A0A2T2XB61</accession>
<dbReference type="PROSITE" id="PS50889">
    <property type="entry name" value="S4"/>
    <property type="match status" value="1"/>
</dbReference>